<evidence type="ECO:0000256" key="8">
    <source>
        <dbReference type="ARBA" id="ARBA00022842"/>
    </source>
</evidence>
<evidence type="ECO:0000256" key="11">
    <source>
        <dbReference type="ARBA" id="ARBA00023447"/>
    </source>
</evidence>
<keyword evidence="2 13" id="KW-0963">Cytoplasm</keyword>
<evidence type="ECO:0000256" key="13">
    <source>
        <dbReference type="HAMAP-Rule" id="MF_00130"/>
    </source>
</evidence>
<comment type="similarity">
    <text evidence="11 13">Belongs to the RecU family.</text>
</comment>
<dbReference type="AlphaFoldDB" id="A0A855GTM0"/>
<dbReference type="Proteomes" id="UP000233482">
    <property type="component" value="Unassembled WGS sequence"/>
</dbReference>
<sequence>MVAHYNKQGFRGRWLEDRIVQTNNMYRHRNIALVTKVPTPTAVTRKGGQLVGAKYTEKSIVDFVGIYHTGQFIAFDTKECQQTSFPFKNVKKHQEDYLNDVKRLNGIAFILIFFRNFNELYLIHIDEYMKLKESLGRKSIPYQWFRDNKEIIKTQNGYYFDYLNAKGTNI</sequence>
<gene>
    <name evidence="13" type="primary">recU</name>
    <name evidence="14" type="ORF">CW686_06455</name>
</gene>
<dbReference type="GO" id="GO:0006281">
    <property type="term" value="P:DNA repair"/>
    <property type="evidence" value="ECO:0007669"/>
    <property type="project" value="UniProtKB-UniRule"/>
</dbReference>
<dbReference type="GO" id="GO:0006310">
    <property type="term" value="P:DNA recombination"/>
    <property type="evidence" value="ECO:0007669"/>
    <property type="project" value="UniProtKB-UniRule"/>
</dbReference>
<dbReference type="GO" id="GO:0000287">
    <property type="term" value="F:magnesium ion binding"/>
    <property type="evidence" value="ECO:0007669"/>
    <property type="project" value="UniProtKB-UniRule"/>
</dbReference>
<keyword evidence="3 13" id="KW-0540">Nuclease</keyword>
<keyword evidence="6 13" id="KW-0227">DNA damage</keyword>
<dbReference type="GO" id="GO:0005737">
    <property type="term" value="C:cytoplasm"/>
    <property type="evidence" value="ECO:0007669"/>
    <property type="project" value="UniProtKB-SubCell"/>
</dbReference>
<evidence type="ECO:0000256" key="9">
    <source>
        <dbReference type="ARBA" id="ARBA00023172"/>
    </source>
</evidence>
<dbReference type="HAMAP" id="MF_00130">
    <property type="entry name" value="RecU"/>
    <property type="match status" value="1"/>
</dbReference>
<dbReference type="InterPro" id="IPR011856">
    <property type="entry name" value="tRNA_endonuc-like_dom_sf"/>
</dbReference>
<evidence type="ECO:0000313" key="15">
    <source>
        <dbReference type="Proteomes" id="UP000233482"/>
    </source>
</evidence>
<comment type="subcellular location">
    <subcellularLocation>
        <location evidence="1 13">Cytoplasm</location>
    </subcellularLocation>
</comment>
<dbReference type="Gene3D" id="3.40.1350.10">
    <property type="match status" value="1"/>
</dbReference>
<feature type="binding site" evidence="13">
    <location>
        <position position="94"/>
    </location>
    <ligand>
        <name>Mg(2+)</name>
        <dbReference type="ChEBI" id="CHEBI:18420"/>
    </ligand>
</feature>
<protein>
    <recommendedName>
        <fullName evidence="12 13">Holliday junction resolvase RecU</fullName>
        <ecNumber evidence="13">3.1.21.10</ecNumber>
    </recommendedName>
    <alternativeName>
        <fullName evidence="13">Recombination protein U homolog</fullName>
    </alternativeName>
</protein>
<evidence type="ECO:0000256" key="10">
    <source>
        <dbReference type="ARBA" id="ARBA00023204"/>
    </source>
</evidence>
<keyword evidence="9 13" id="KW-0233">DNA recombination</keyword>
<evidence type="ECO:0000256" key="7">
    <source>
        <dbReference type="ARBA" id="ARBA00022801"/>
    </source>
</evidence>
<feature type="binding site" evidence="13">
    <location>
        <position position="62"/>
    </location>
    <ligand>
        <name>Mg(2+)</name>
        <dbReference type="ChEBI" id="CHEBI:18420"/>
    </ligand>
</feature>
<dbReference type="SUPFAM" id="SSF52980">
    <property type="entry name" value="Restriction endonuclease-like"/>
    <property type="match status" value="1"/>
</dbReference>
<evidence type="ECO:0000313" key="14">
    <source>
        <dbReference type="EMBL" id="PKE26145.1"/>
    </source>
</evidence>
<organism evidence="14 15">
    <name type="scientific">Macrococcoides caseolyticum</name>
    <dbReference type="NCBI Taxonomy" id="69966"/>
    <lineage>
        <taxon>Bacteria</taxon>
        <taxon>Bacillati</taxon>
        <taxon>Bacillota</taxon>
        <taxon>Bacilli</taxon>
        <taxon>Bacillales</taxon>
        <taxon>Staphylococcaceae</taxon>
        <taxon>Macrococcoides</taxon>
    </lineage>
</organism>
<evidence type="ECO:0000256" key="1">
    <source>
        <dbReference type="ARBA" id="ARBA00004496"/>
    </source>
</evidence>
<reference evidence="14 15" key="1">
    <citation type="submission" date="2017-12" db="EMBL/GenBank/DDBJ databases">
        <title>Genomics of Macrococcus caseolyticus.</title>
        <authorList>
            <person name="MacFadyen A.C."/>
            <person name="Paterson G.K."/>
        </authorList>
    </citation>
    <scope>NUCLEOTIDE SEQUENCE [LARGE SCALE GENOMIC DNA]</scope>
    <source>
        <strain evidence="14 15">5788_EF188</strain>
    </source>
</reference>
<dbReference type="Pfam" id="PF03838">
    <property type="entry name" value="RecU"/>
    <property type="match status" value="1"/>
</dbReference>
<dbReference type="InterPro" id="IPR011335">
    <property type="entry name" value="Restrct_endonuc-II-like"/>
</dbReference>
<evidence type="ECO:0000256" key="4">
    <source>
        <dbReference type="ARBA" id="ARBA00022723"/>
    </source>
</evidence>
<feature type="site" description="Transition state stabilizer" evidence="13">
    <location>
        <position position="78"/>
    </location>
</feature>
<proteinExistence type="inferred from homology"/>
<name>A0A855GTM0_9STAP</name>
<keyword evidence="7 13" id="KW-0378">Hydrolase</keyword>
<keyword evidence="5 13" id="KW-0255">Endonuclease</keyword>
<dbReference type="GO" id="GO:0007059">
    <property type="term" value="P:chromosome segregation"/>
    <property type="evidence" value="ECO:0007669"/>
    <property type="project" value="UniProtKB-UniRule"/>
</dbReference>
<evidence type="ECO:0000256" key="3">
    <source>
        <dbReference type="ARBA" id="ARBA00022722"/>
    </source>
</evidence>
<evidence type="ECO:0000256" key="6">
    <source>
        <dbReference type="ARBA" id="ARBA00022763"/>
    </source>
</evidence>
<dbReference type="GO" id="GO:0008821">
    <property type="term" value="F:crossover junction DNA endonuclease activity"/>
    <property type="evidence" value="ECO:0007669"/>
    <property type="project" value="UniProtKB-EC"/>
</dbReference>
<dbReference type="EMBL" id="PIXC01000012">
    <property type="protein sequence ID" value="PKE26145.1"/>
    <property type="molecule type" value="Genomic_DNA"/>
</dbReference>
<accession>A0A855GTM0</accession>
<evidence type="ECO:0000256" key="2">
    <source>
        <dbReference type="ARBA" id="ARBA00022490"/>
    </source>
</evidence>
<dbReference type="CDD" id="cd22354">
    <property type="entry name" value="RecU-like"/>
    <property type="match status" value="1"/>
</dbReference>
<comment type="cofactor">
    <cofactor evidence="13">
        <name>Mg(2+)</name>
        <dbReference type="ChEBI" id="CHEBI:18420"/>
    </cofactor>
    <text evidence="13">Binds 1 Mg(2+) ion per subunit.</text>
</comment>
<dbReference type="EC" id="3.1.21.10" evidence="13"/>
<comment type="catalytic activity">
    <reaction evidence="13">
        <text>Endonucleolytic cleavage at a junction such as a reciprocal single-stranded crossover between two homologous DNA duplexes (Holliday junction).</text>
        <dbReference type="EC" id="3.1.21.10"/>
    </reaction>
</comment>
<feature type="binding site" evidence="13">
    <location>
        <position position="76"/>
    </location>
    <ligand>
        <name>Mg(2+)</name>
        <dbReference type="ChEBI" id="CHEBI:18420"/>
    </ligand>
</feature>
<dbReference type="GO" id="GO:0003676">
    <property type="term" value="F:nucleic acid binding"/>
    <property type="evidence" value="ECO:0007669"/>
    <property type="project" value="InterPro"/>
</dbReference>
<evidence type="ECO:0000256" key="5">
    <source>
        <dbReference type="ARBA" id="ARBA00022759"/>
    </source>
</evidence>
<evidence type="ECO:0000256" key="12">
    <source>
        <dbReference type="ARBA" id="ARBA00029523"/>
    </source>
</evidence>
<keyword evidence="10 13" id="KW-0234">DNA repair</keyword>
<comment type="caution">
    <text evidence="14">The sequence shown here is derived from an EMBL/GenBank/DDBJ whole genome shotgun (WGS) entry which is preliminary data.</text>
</comment>
<dbReference type="RefSeq" id="WP_101144217.1">
    <property type="nucleotide sequence ID" value="NZ_CP079950.1"/>
</dbReference>
<comment type="function">
    <text evidence="13">Endonuclease that resolves Holliday junction intermediates in genetic recombination. Cleaves mobile four-strand junctions by introducing symmetrical nicks in paired strands. Promotes annealing of linear ssDNA with homologous dsDNA. Required for DNA repair, homologous recombination and chromosome segregation.</text>
</comment>
<keyword evidence="4 13" id="KW-0479">Metal-binding</keyword>
<comment type="caution">
    <text evidence="13">Lacks conserved residue(s) required for the propagation of feature annotation.</text>
</comment>
<keyword evidence="8 13" id="KW-0460">Magnesium</keyword>
<dbReference type="InterPro" id="IPR004612">
    <property type="entry name" value="Resolv_RecU"/>
</dbReference>